<keyword evidence="2" id="KW-1185">Reference proteome</keyword>
<dbReference type="AlphaFoldDB" id="A0A4Y2KMJ9"/>
<feature type="non-terminal residue" evidence="1">
    <location>
        <position position="1"/>
    </location>
</feature>
<sequence length="53" mass="5834">HVLSYSNISPFLLRGRFVLSAAGGDLHLPSSCLLVSKVDRAYVCQKSLHCWMG</sequence>
<proteinExistence type="predicted"/>
<evidence type="ECO:0000313" key="1">
    <source>
        <dbReference type="EMBL" id="GBN02633.1"/>
    </source>
</evidence>
<comment type="caution">
    <text evidence="1">The sequence shown here is derived from an EMBL/GenBank/DDBJ whole genome shotgun (WGS) entry which is preliminary data.</text>
</comment>
<dbReference type="Proteomes" id="UP000499080">
    <property type="component" value="Unassembled WGS sequence"/>
</dbReference>
<organism evidence="1 2">
    <name type="scientific">Araneus ventricosus</name>
    <name type="common">Orbweaver spider</name>
    <name type="synonym">Epeira ventricosa</name>
    <dbReference type="NCBI Taxonomy" id="182803"/>
    <lineage>
        <taxon>Eukaryota</taxon>
        <taxon>Metazoa</taxon>
        <taxon>Ecdysozoa</taxon>
        <taxon>Arthropoda</taxon>
        <taxon>Chelicerata</taxon>
        <taxon>Arachnida</taxon>
        <taxon>Araneae</taxon>
        <taxon>Araneomorphae</taxon>
        <taxon>Entelegynae</taxon>
        <taxon>Araneoidea</taxon>
        <taxon>Araneidae</taxon>
        <taxon>Araneus</taxon>
    </lineage>
</organism>
<reference evidence="1 2" key="1">
    <citation type="journal article" date="2019" name="Sci. Rep.">
        <title>Orb-weaving spider Araneus ventricosus genome elucidates the spidroin gene catalogue.</title>
        <authorList>
            <person name="Kono N."/>
            <person name="Nakamura H."/>
            <person name="Ohtoshi R."/>
            <person name="Moran D.A.P."/>
            <person name="Shinohara A."/>
            <person name="Yoshida Y."/>
            <person name="Fujiwara M."/>
            <person name="Mori M."/>
            <person name="Tomita M."/>
            <person name="Arakawa K."/>
        </authorList>
    </citation>
    <scope>NUCLEOTIDE SEQUENCE [LARGE SCALE GENOMIC DNA]</scope>
</reference>
<accession>A0A4Y2KMJ9</accession>
<dbReference type="EMBL" id="BGPR01114988">
    <property type="protein sequence ID" value="GBN02633.1"/>
    <property type="molecule type" value="Genomic_DNA"/>
</dbReference>
<gene>
    <name evidence="1" type="ORF">AVEN_164184_1</name>
</gene>
<protein>
    <submittedName>
        <fullName evidence="1">Uncharacterized protein</fullName>
    </submittedName>
</protein>
<name>A0A4Y2KMJ9_ARAVE</name>
<evidence type="ECO:0000313" key="2">
    <source>
        <dbReference type="Proteomes" id="UP000499080"/>
    </source>
</evidence>